<sequence>MKEPMLSTTTADDNVSAYRTTTYWSNLNPNNDGMRLTRNAEPLSMTWVPTGKTFASSTTKVESEPPNGSNADIPNQSERNKLLMSSARYSLNYRYIASILQRKDSEFVAKQERYSENRELGFQTTAMNSQVQKLVPLLFPLAVKTKYIYDKSWIAIAIPPSFIAMPRTTGRKGDEAVEMDAWREWRRGRGEGRRMEEEEGAAEWEDRHRWGGRRIGRKERRMTEDRGGSGGGGEDCGRERRGGSGRRRMGSTQGNPS</sequence>
<evidence type="ECO:0000313" key="3">
    <source>
        <dbReference type="Proteomes" id="UP001151760"/>
    </source>
</evidence>
<feature type="compositionally biased region" description="Basic residues" evidence="1">
    <location>
        <begin position="210"/>
        <end position="220"/>
    </location>
</feature>
<dbReference type="Proteomes" id="UP001151760">
    <property type="component" value="Unassembled WGS sequence"/>
</dbReference>
<name>A0ABQ4X766_9ASTR</name>
<reference evidence="2" key="1">
    <citation type="journal article" date="2022" name="Int. J. Mol. Sci.">
        <title>Draft Genome of Tanacetum Coccineum: Genomic Comparison of Closely Related Tanacetum-Family Plants.</title>
        <authorList>
            <person name="Yamashiro T."/>
            <person name="Shiraishi A."/>
            <person name="Nakayama K."/>
            <person name="Satake H."/>
        </authorList>
    </citation>
    <scope>NUCLEOTIDE SEQUENCE</scope>
</reference>
<reference evidence="2" key="2">
    <citation type="submission" date="2022-01" db="EMBL/GenBank/DDBJ databases">
        <authorList>
            <person name="Yamashiro T."/>
            <person name="Shiraishi A."/>
            <person name="Satake H."/>
            <person name="Nakayama K."/>
        </authorList>
    </citation>
    <scope>NUCLEOTIDE SEQUENCE</scope>
</reference>
<feature type="region of interest" description="Disordered" evidence="1">
    <location>
        <begin position="54"/>
        <end position="76"/>
    </location>
</feature>
<evidence type="ECO:0000313" key="2">
    <source>
        <dbReference type="EMBL" id="GJS60918.1"/>
    </source>
</evidence>
<protein>
    <submittedName>
        <fullName evidence="2">Uncharacterized protein</fullName>
    </submittedName>
</protein>
<keyword evidence="3" id="KW-1185">Reference proteome</keyword>
<gene>
    <name evidence="2" type="ORF">Tco_0655702</name>
</gene>
<organism evidence="2 3">
    <name type="scientific">Tanacetum coccineum</name>
    <dbReference type="NCBI Taxonomy" id="301880"/>
    <lineage>
        <taxon>Eukaryota</taxon>
        <taxon>Viridiplantae</taxon>
        <taxon>Streptophyta</taxon>
        <taxon>Embryophyta</taxon>
        <taxon>Tracheophyta</taxon>
        <taxon>Spermatophyta</taxon>
        <taxon>Magnoliopsida</taxon>
        <taxon>eudicotyledons</taxon>
        <taxon>Gunneridae</taxon>
        <taxon>Pentapetalae</taxon>
        <taxon>asterids</taxon>
        <taxon>campanulids</taxon>
        <taxon>Asterales</taxon>
        <taxon>Asteraceae</taxon>
        <taxon>Asteroideae</taxon>
        <taxon>Anthemideae</taxon>
        <taxon>Anthemidinae</taxon>
        <taxon>Tanacetum</taxon>
    </lineage>
</organism>
<comment type="caution">
    <text evidence="2">The sequence shown here is derived from an EMBL/GenBank/DDBJ whole genome shotgun (WGS) entry which is preliminary data.</text>
</comment>
<proteinExistence type="predicted"/>
<accession>A0ABQ4X766</accession>
<dbReference type="EMBL" id="BQNB010009253">
    <property type="protein sequence ID" value="GJS60918.1"/>
    <property type="molecule type" value="Genomic_DNA"/>
</dbReference>
<evidence type="ECO:0000256" key="1">
    <source>
        <dbReference type="SAM" id="MobiDB-lite"/>
    </source>
</evidence>
<feature type="region of interest" description="Disordered" evidence="1">
    <location>
        <begin position="190"/>
        <end position="257"/>
    </location>
</feature>